<keyword evidence="1" id="KW-0489">Methyltransferase</keyword>
<dbReference type="GO" id="GO:0032259">
    <property type="term" value="P:methylation"/>
    <property type="evidence" value="ECO:0007669"/>
    <property type="project" value="UniProtKB-KW"/>
</dbReference>
<name>A0A0B5J8J2_9VIRU</name>
<sequence length="115" mass="12647">MFDDFSAMCVDAGLVLMASCDLATFFDIESINPRNASMLDRMRAPPRIDDADDRQHMGLYRAFAFVRRTDRGTARLLTPAAAVAQPGDASRCASRSRSRPSGRALSYVWSSDIAP</sequence>
<reference evidence="1 2" key="1">
    <citation type="journal article" date="2015" name="Parasitol. Res.">
        <title>Viruses in close associations with free-living amoebae.</title>
        <authorList>
            <person name="Scheid P."/>
        </authorList>
    </citation>
    <scope>NUCLEOTIDE SEQUENCE [LARGE SCALE GENOMIC DNA]</scope>
    <source>
        <strain evidence="1">KlaHel</strain>
    </source>
</reference>
<evidence type="ECO:0000313" key="2">
    <source>
        <dbReference type="Proteomes" id="UP000202511"/>
    </source>
</evidence>
<dbReference type="GO" id="GO:0008168">
    <property type="term" value="F:methyltransferase activity"/>
    <property type="evidence" value="ECO:0007669"/>
    <property type="project" value="UniProtKB-KW"/>
</dbReference>
<protein>
    <submittedName>
        <fullName evidence="1">mRNA guanine-N(7)-methyltransferase</fullName>
    </submittedName>
</protein>
<dbReference type="RefSeq" id="YP_009120465.1">
    <property type="nucleotide sequence ID" value="NC_026440.1"/>
</dbReference>
<proteinExistence type="predicted"/>
<accession>A0A0B5J8J2</accession>
<dbReference type="GeneID" id="23463147"/>
<dbReference type="Proteomes" id="UP000202511">
    <property type="component" value="Segment"/>
</dbReference>
<organism evidence="1 2">
    <name type="scientific">Pandoravirus inopinatum</name>
    <dbReference type="NCBI Taxonomy" id="1605721"/>
    <lineage>
        <taxon>Viruses</taxon>
        <taxon>Pandoravirus</taxon>
    </lineage>
</organism>
<dbReference type="KEGG" id="vg:23463147"/>
<evidence type="ECO:0000313" key="1">
    <source>
        <dbReference type="EMBL" id="AJF98230.1"/>
    </source>
</evidence>
<keyword evidence="1" id="KW-0808">Transferase</keyword>
<dbReference type="EMBL" id="KP136319">
    <property type="protein sequence ID" value="AJF98230.1"/>
    <property type="molecule type" value="Genomic_DNA"/>
</dbReference>